<proteinExistence type="predicted"/>
<comment type="caution">
    <text evidence="8">The sequence shown here is derived from an EMBL/GenBank/DDBJ whole genome shotgun (WGS) entry which is preliminary data.</text>
</comment>
<evidence type="ECO:0000256" key="3">
    <source>
        <dbReference type="ARBA" id="ARBA00022692"/>
    </source>
</evidence>
<evidence type="ECO:0000313" key="8">
    <source>
        <dbReference type="EMBL" id="KAJ2004344.1"/>
    </source>
</evidence>
<feature type="transmembrane region" description="Helical" evidence="7">
    <location>
        <begin position="461"/>
        <end position="480"/>
    </location>
</feature>
<dbReference type="EMBL" id="JANBQF010000160">
    <property type="protein sequence ID" value="KAJ2004344.1"/>
    <property type="molecule type" value="Genomic_DNA"/>
</dbReference>
<keyword evidence="6 8" id="KW-0012">Acyltransferase</keyword>
<dbReference type="OrthoDB" id="286734at2759"/>
<protein>
    <submittedName>
        <fullName evidence="8">Lysophospholipid acyltransferase</fullName>
    </submittedName>
</protein>
<keyword evidence="3 7" id="KW-0812">Transmembrane</keyword>
<evidence type="ECO:0000256" key="4">
    <source>
        <dbReference type="ARBA" id="ARBA00022989"/>
    </source>
</evidence>
<dbReference type="GO" id="GO:0005783">
    <property type="term" value="C:endoplasmic reticulum"/>
    <property type="evidence" value="ECO:0007669"/>
    <property type="project" value="TreeGrafter"/>
</dbReference>
<accession>A0A9W8BE49</accession>
<keyword evidence="2" id="KW-0808">Transferase</keyword>
<keyword evidence="5 7" id="KW-0472">Membrane</keyword>
<dbReference type="PANTHER" id="PTHR13906">
    <property type="entry name" value="PORCUPINE"/>
    <property type="match status" value="1"/>
</dbReference>
<feature type="transmembrane region" description="Helical" evidence="7">
    <location>
        <begin position="257"/>
        <end position="275"/>
    </location>
</feature>
<feature type="transmembrane region" description="Helical" evidence="7">
    <location>
        <begin position="221"/>
        <end position="245"/>
    </location>
</feature>
<feature type="transmembrane region" description="Helical" evidence="7">
    <location>
        <begin position="49"/>
        <end position="66"/>
    </location>
</feature>
<sequence>MQALNRVLSWASVKYLGGLPIDRIATVVSVLLSYVLAHLFRRIPASKPWARHVFSIVSTALLFGLVQEQLVGLVHLTTGALAIYALMRLVRGSLMPKIVFLVAMLHMSYSQLRRQWGEQAAADNQVSFDYTGAQMVFVIKVTSLAFCLYDGQQRDMCQAPLTPYQAKNAIPTNSPPSLLEYLGYVFFFPGFAVGPAFEMATYRRMIAFDSTPHRRQLNARAYVTLLVGLFWMVVYVVCNSTFTFAYVTTNEFAQMRFAAKAVYLCISGVVARAAYYTAWKMSEGACVLAGLGFDGFSKKDGGVQWMDISNVHIADVELGSSIKQLIDGWNIGTNTWLRHHVYLRIMADASQQQQQQTSQKHVQPPPSSSTAATVLTFLVSAWWHGFYPGYYLTFVIAALVASAARTLRRSLNPLVSQSNSVSIKSAYDLVGWAMSKYALDFSVSPFMVLTLPLSLRAWRNNYFAVPLAVILIHVFFNTLGGSRYFRKLQKTQGLLAKQ</sequence>
<evidence type="ECO:0000313" key="9">
    <source>
        <dbReference type="Proteomes" id="UP001150907"/>
    </source>
</evidence>
<comment type="subcellular location">
    <subcellularLocation>
        <location evidence="1">Membrane</location>
        <topology evidence="1">Multi-pass membrane protein</topology>
    </subcellularLocation>
</comment>
<reference evidence="8" key="1">
    <citation type="submission" date="2022-07" db="EMBL/GenBank/DDBJ databases">
        <title>Phylogenomic reconstructions and comparative analyses of Kickxellomycotina fungi.</title>
        <authorList>
            <person name="Reynolds N.K."/>
            <person name="Stajich J.E."/>
            <person name="Barry K."/>
            <person name="Grigoriev I.V."/>
            <person name="Crous P."/>
            <person name="Smith M.E."/>
        </authorList>
    </citation>
    <scope>NUCLEOTIDE SEQUENCE</scope>
    <source>
        <strain evidence="8">IMI 214461</strain>
    </source>
</reference>
<evidence type="ECO:0000256" key="2">
    <source>
        <dbReference type="ARBA" id="ARBA00022679"/>
    </source>
</evidence>
<feature type="transmembrane region" description="Helical" evidence="7">
    <location>
        <begin position="389"/>
        <end position="407"/>
    </location>
</feature>
<gene>
    <name evidence="8" type="primary">ale1</name>
    <name evidence="8" type="ORF">H4R26_002565</name>
</gene>
<dbReference type="GO" id="GO:0016020">
    <property type="term" value="C:membrane"/>
    <property type="evidence" value="ECO:0007669"/>
    <property type="project" value="UniProtKB-SubCell"/>
</dbReference>
<feature type="transmembrane region" description="Helical" evidence="7">
    <location>
        <begin position="72"/>
        <end position="87"/>
    </location>
</feature>
<evidence type="ECO:0000256" key="1">
    <source>
        <dbReference type="ARBA" id="ARBA00004141"/>
    </source>
</evidence>
<name>A0A9W8BE49_9FUNG</name>
<keyword evidence="9" id="KW-1185">Reference proteome</keyword>
<dbReference type="GO" id="GO:0047184">
    <property type="term" value="F:1-acylglycerophosphocholine O-acyltransferase activity"/>
    <property type="evidence" value="ECO:0007669"/>
    <property type="project" value="TreeGrafter"/>
</dbReference>
<dbReference type="Pfam" id="PF03062">
    <property type="entry name" value="MBOAT"/>
    <property type="match status" value="1"/>
</dbReference>
<dbReference type="InterPro" id="IPR049941">
    <property type="entry name" value="LPLAT_7/PORCN-like"/>
</dbReference>
<evidence type="ECO:0000256" key="5">
    <source>
        <dbReference type="ARBA" id="ARBA00023136"/>
    </source>
</evidence>
<dbReference type="GO" id="GO:0030258">
    <property type="term" value="P:lipid modification"/>
    <property type="evidence" value="ECO:0007669"/>
    <property type="project" value="TreeGrafter"/>
</dbReference>
<dbReference type="GO" id="GO:0046474">
    <property type="term" value="P:glycerophospholipid biosynthetic process"/>
    <property type="evidence" value="ECO:0007669"/>
    <property type="project" value="TreeGrafter"/>
</dbReference>
<keyword evidence="4 7" id="KW-1133">Transmembrane helix</keyword>
<dbReference type="InterPro" id="IPR004299">
    <property type="entry name" value="MBOAT_fam"/>
</dbReference>
<dbReference type="GO" id="GO:0003841">
    <property type="term" value="F:1-acylglycerol-3-phosphate O-acyltransferase activity"/>
    <property type="evidence" value="ECO:0007669"/>
    <property type="project" value="TreeGrafter"/>
</dbReference>
<evidence type="ECO:0000256" key="6">
    <source>
        <dbReference type="ARBA" id="ARBA00023315"/>
    </source>
</evidence>
<dbReference type="AlphaFoldDB" id="A0A9W8BE49"/>
<dbReference type="PANTHER" id="PTHR13906:SF4">
    <property type="entry name" value="LYSOPHOSPHOLIPID ACYLTRANSFERASE 6"/>
    <property type="match status" value="1"/>
</dbReference>
<organism evidence="8 9">
    <name type="scientific">Coemansia thaxteri</name>
    <dbReference type="NCBI Taxonomy" id="2663907"/>
    <lineage>
        <taxon>Eukaryota</taxon>
        <taxon>Fungi</taxon>
        <taxon>Fungi incertae sedis</taxon>
        <taxon>Zoopagomycota</taxon>
        <taxon>Kickxellomycotina</taxon>
        <taxon>Kickxellomycetes</taxon>
        <taxon>Kickxellales</taxon>
        <taxon>Kickxellaceae</taxon>
        <taxon>Coemansia</taxon>
    </lineage>
</organism>
<evidence type="ECO:0000256" key="7">
    <source>
        <dbReference type="SAM" id="Phobius"/>
    </source>
</evidence>
<dbReference type="Proteomes" id="UP001150907">
    <property type="component" value="Unassembled WGS sequence"/>
</dbReference>
<feature type="transmembrane region" description="Helical" evidence="7">
    <location>
        <begin position="20"/>
        <end position="37"/>
    </location>
</feature>